<dbReference type="AlphaFoldDB" id="A0A915U2S4"/>
<dbReference type="Proteomes" id="UP001063350">
    <property type="component" value="Chromosome"/>
</dbReference>
<dbReference type="PANTHER" id="PTHR47245">
    <property type="entry name" value="PEPTIDYLPROLYL ISOMERASE"/>
    <property type="match status" value="1"/>
</dbReference>
<evidence type="ECO:0000259" key="6">
    <source>
        <dbReference type="Pfam" id="PF13145"/>
    </source>
</evidence>
<dbReference type="KEGG" id="ddu:GF1_26520"/>
<dbReference type="Gene3D" id="3.10.50.40">
    <property type="match status" value="2"/>
</dbReference>
<dbReference type="InterPro" id="IPR027304">
    <property type="entry name" value="Trigger_fact/SurA_dom_sf"/>
</dbReference>
<evidence type="ECO:0000256" key="5">
    <source>
        <dbReference type="ARBA" id="ARBA00023235"/>
    </source>
</evidence>
<comment type="catalytic activity">
    <reaction evidence="1">
        <text>[protein]-peptidylproline (omega=180) = [protein]-peptidylproline (omega=0)</text>
        <dbReference type="Rhea" id="RHEA:16237"/>
        <dbReference type="Rhea" id="RHEA-COMP:10747"/>
        <dbReference type="Rhea" id="RHEA-COMP:10748"/>
        <dbReference type="ChEBI" id="CHEBI:83833"/>
        <dbReference type="ChEBI" id="CHEBI:83834"/>
        <dbReference type="EC" id="5.2.1.8"/>
    </reaction>
</comment>
<dbReference type="PANTHER" id="PTHR47245:SF1">
    <property type="entry name" value="FOLDASE PROTEIN PRSA"/>
    <property type="match status" value="1"/>
</dbReference>
<feature type="domain" description="PpiC" evidence="6">
    <location>
        <begin position="378"/>
        <end position="494"/>
    </location>
</feature>
<dbReference type="SUPFAM" id="SSF109998">
    <property type="entry name" value="Triger factor/SurA peptide-binding domain-like"/>
    <property type="match status" value="1"/>
</dbReference>
<dbReference type="InterPro" id="IPR050245">
    <property type="entry name" value="PrsA_foldase"/>
</dbReference>
<sequence length="542" mass="64078">MPMTLTRTILFSLIILLAPISPGQAGWFWDDDTLVTIDGQKYTTEDFRTWWENWREKDQPLPETPDPFIDWTLLYREAERMKLYEDPTYRKKVLTFLKARTLMMLKAEEVDRKIDISDEAMWQRYQEQYAPMYQLNILFFHTREAAEKTVERFGDRRADDEQFSTLQIGKDGLVSLQTRWYRPVGVNPEWLDIIRGLKPGDFTEPIPWQKGFVVLRLQNIQEGDREDFATVRKSIRDALWKEQETVRTRELLEKLREKYKVVVDEKRLAALDIEAPDDSFGDEPVITTDRGSVTEKQFMAQVRRLQRFRQQNGFNQDSDYDFKKQVLSGIIDQTLTTWEGLARGYEKKAPLKGVYTFYCQHRLIRNLEERLFIPEAQVTDEEIEKYYREHIDEFTQPEIIRMAIVEGTRESLDALWTEVAMGGNFMDVARERLGHPVPVREIPYNHLEAEVKAVVDKLTNGEISPVFTVKEHVTMLQLVERKPAKAMELDRVRKHIHDKLYQEKVKAAREAFLARLRAQSTIEINDKVWQKLRDEMEPTDEK</sequence>
<protein>
    <recommendedName>
        <fullName evidence="2">peptidylprolyl isomerase</fullName>
        <ecNumber evidence="2">5.2.1.8</ecNumber>
    </recommendedName>
</protein>
<evidence type="ECO:0000256" key="4">
    <source>
        <dbReference type="ARBA" id="ARBA00023110"/>
    </source>
</evidence>
<evidence type="ECO:0000256" key="2">
    <source>
        <dbReference type="ARBA" id="ARBA00013194"/>
    </source>
</evidence>
<evidence type="ECO:0000256" key="3">
    <source>
        <dbReference type="ARBA" id="ARBA00022729"/>
    </source>
</evidence>
<dbReference type="Gene3D" id="1.10.4030.10">
    <property type="entry name" value="Porin chaperone SurA, peptide-binding domain"/>
    <property type="match status" value="2"/>
</dbReference>
<gene>
    <name evidence="7" type="ORF">GF1_26520</name>
</gene>
<dbReference type="Pfam" id="PF13145">
    <property type="entry name" value="Rotamase_2"/>
    <property type="match status" value="2"/>
</dbReference>
<name>A0A915U2S4_9BACT</name>
<evidence type="ECO:0000313" key="7">
    <source>
        <dbReference type="EMBL" id="BCO10276.1"/>
    </source>
</evidence>
<keyword evidence="8" id="KW-1185">Reference proteome</keyword>
<dbReference type="EMBL" id="AP024233">
    <property type="protein sequence ID" value="BCO10276.1"/>
    <property type="molecule type" value="Genomic_DNA"/>
</dbReference>
<keyword evidence="3" id="KW-0732">Signal</keyword>
<keyword evidence="4" id="KW-0697">Rotamase</keyword>
<dbReference type="InterPro" id="IPR046357">
    <property type="entry name" value="PPIase_dom_sf"/>
</dbReference>
<organism evidence="7 8">
    <name type="scientific">Desulfolithobacter dissulfuricans</name>
    <dbReference type="NCBI Taxonomy" id="2795293"/>
    <lineage>
        <taxon>Bacteria</taxon>
        <taxon>Pseudomonadati</taxon>
        <taxon>Thermodesulfobacteriota</taxon>
        <taxon>Desulfobulbia</taxon>
        <taxon>Desulfobulbales</taxon>
        <taxon>Desulfobulbaceae</taxon>
        <taxon>Desulfolithobacter</taxon>
    </lineage>
</organism>
<evidence type="ECO:0000313" key="8">
    <source>
        <dbReference type="Proteomes" id="UP001063350"/>
    </source>
</evidence>
<dbReference type="EC" id="5.2.1.8" evidence="2"/>
<keyword evidence="5" id="KW-0413">Isomerase</keyword>
<reference evidence="7" key="1">
    <citation type="submission" date="2020-12" db="EMBL/GenBank/DDBJ databases">
        <title>Desulfobium dissulfuricans gen. nov., sp. nov., a novel mesophilic, sulfate-reducing bacterium isolated from a deep-sea hydrothermal vent.</title>
        <authorList>
            <person name="Hashimoto Y."/>
            <person name="Tame A."/>
            <person name="Sawayama S."/>
            <person name="Miyazaki J."/>
            <person name="Takai K."/>
            <person name="Nakagawa S."/>
        </authorList>
    </citation>
    <scope>NUCLEOTIDE SEQUENCE</scope>
    <source>
        <strain evidence="7">GF1</strain>
    </source>
</reference>
<accession>A0A915U2S4</accession>
<dbReference type="InterPro" id="IPR000297">
    <property type="entry name" value="PPIase_PpiC"/>
</dbReference>
<dbReference type="GO" id="GO:0003755">
    <property type="term" value="F:peptidyl-prolyl cis-trans isomerase activity"/>
    <property type="evidence" value="ECO:0007669"/>
    <property type="project" value="UniProtKB-KW"/>
</dbReference>
<evidence type="ECO:0000256" key="1">
    <source>
        <dbReference type="ARBA" id="ARBA00000971"/>
    </source>
</evidence>
<feature type="domain" description="PpiC" evidence="6">
    <location>
        <begin position="124"/>
        <end position="233"/>
    </location>
</feature>
<proteinExistence type="predicted"/>